<sequence>MKFASGGRRLEKLAGSNKAGSRAPSAPSKWSTLRAGKDPWGERGVEDQAWLREPRPALIRELAQQALLFPATRAVAMPTIIGAEDLVHAPQPAILAPNHESDIDTPLVLLALPHAWRSRTVVGAASDRFYRKRGYALASGFWINTFPFDRGGGQRRGLAAAAAHLRSGRNVMLFPQGTRGAGPEGYRAGVAELALTAGVPIIPIHIEGTALVMPKGRGLNRRGKTKVTFARPLQPRPGETPDQLTARIQDAIEH</sequence>
<evidence type="ECO:0000313" key="5">
    <source>
        <dbReference type="EMBL" id="RKQ93417.1"/>
    </source>
</evidence>
<feature type="domain" description="Phospholipid/glycerol acyltransferase" evidence="4">
    <location>
        <begin position="93"/>
        <end position="209"/>
    </location>
</feature>
<dbReference type="Pfam" id="PF01553">
    <property type="entry name" value="Acyltransferase"/>
    <property type="match status" value="1"/>
</dbReference>
<dbReference type="PANTHER" id="PTHR10434:SF11">
    <property type="entry name" value="1-ACYL-SN-GLYCEROL-3-PHOSPHATE ACYLTRANSFERASE"/>
    <property type="match status" value="1"/>
</dbReference>
<evidence type="ECO:0000259" key="4">
    <source>
        <dbReference type="SMART" id="SM00563"/>
    </source>
</evidence>
<dbReference type="GO" id="GO:0003841">
    <property type="term" value="F:1-acylglycerol-3-phosphate O-acyltransferase activity"/>
    <property type="evidence" value="ECO:0007669"/>
    <property type="project" value="TreeGrafter"/>
</dbReference>
<dbReference type="OrthoDB" id="9808424at2"/>
<evidence type="ECO:0000256" key="3">
    <source>
        <dbReference type="SAM" id="MobiDB-lite"/>
    </source>
</evidence>
<comment type="caution">
    <text evidence="5">The sequence shown here is derived from an EMBL/GenBank/DDBJ whole genome shotgun (WGS) entry which is preliminary data.</text>
</comment>
<gene>
    <name evidence="5" type="ORF">C8N24_3284</name>
</gene>
<protein>
    <submittedName>
        <fullName evidence="5">1-acyl-sn-glycerol-3-phosphate acyltransferase</fullName>
    </submittedName>
</protein>
<dbReference type="PANTHER" id="PTHR10434">
    <property type="entry name" value="1-ACYL-SN-GLYCEROL-3-PHOSPHATE ACYLTRANSFERASE"/>
    <property type="match status" value="1"/>
</dbReference>
<evidence type="ECO:0000313" key="6">
    <source>
        <dbReference type="Proteomes" id="UP000278962"/>
    </source>
</evidence>
<dbReference type="Proteomes" id="UP000278962">
    <property type="component" value="Unassembled WGS sequence"/>
</dbReference>
<keyword evidence="6" id="KW-1185">Reference proteome</keyword>
<dbReference type="RefSeq" id="WP_121251527.1">
    <property type="nucleotide sequence ID" value="NZ_RBIL01000001.1"/>
</dbReference>
<dbReference type="InterPro" id="IPR002123">
    <property type="entry name" value="Plipid/glycerol_acylTrfase"/>
</dbReference>
<dbReference type="SMART" id="SM00563">
    <property type="entry name" value="PlsC"/>
    <property type="match status" value="1"/>
</dbReference>
<dbReference type="AlphaFoldDB" id="A0A660LE95"/>
<dbReference type="GO" id="GO:0006654">
    <property type="term" value="P:phosphatidic acid biosynthetic process"/>
    <property type="evidence" value="ECO:0007669"/>
    <property type="project" value="TreeGrafter"/>
</dbReference>
<evidence type="ECO:0000256" key="1">
    <source>
        <dbReference type="ARBA" id="ARBA00022679"/>
    </source>
</evidence>
<reference evidence="5 6" key="1">
    <citation type="submission" date="2018-10" db="EMBL/GenBank/DDBJ databases">
        <title>Genomic Encyclopedia of Archaeal and Bacterial Type Strains, Phase II (KMG-II): from individual species to whole genera.</title>
        <authorList>
            <person name="Goeker M."/>
        </authorList>
    </citation>
    <scope>NUCLEOTIDE SEQUENCE [LARGE SCALE GENOMIC DNA]</scope>
    <source>
        <strain evidence="5 6">DSM 14954</strain>
    </source>
</reference>
<keyword evidence="2 5" id="KW-0012">Acyltransferase</keyword>
<evidence type="ECO:0000256" key="2">
    <source>
        <dbReference type="ARBA" id="ARBA00023315"/>
    </source>
</evidence>
<name>A0A660LE95_9ACTN</name>
<dbReference type="SUPFAM" id="SSF69593">
    <property type="entry name" value="Glycerol-3-phosphate (1)-acyltransferase"/>
    <property type="match status" value="1"/>
</dbReference>
<proteinExistence type="predicted"/>
<keyword evidence="1 5" id="KW-0808">Transferase</keyword>
<accession>A0A660LE95</accession>
<dbReference type="EMBL" id="RBIL01000001">
    <property type="protein sequence ID" value="RKQ93417.1"/>
    <property type="molecule type" value="Genomic_DNA"/>
</dbReference>
<feature type="region of interest" description="Disordered" evidence="3">
    <location>
        <begin position="1"/>
        <end position="41"/>
    </location>
</feature>
<organism evidence="5 6">
    <name type="scientific">Solirubrobacter pauli</name>
    <dbReference type="NCBI Taxonomy" id="166793"/>
    <lineage>
        <taxon>Bacteria</taxon>
        <taxon>Bacillati</taxon>
        <taxon>Actinomycetota</taxon>
        <taxon>Thermoleophilia</taxon>
        <taxon>Solirubrobacterales</taxon>
        <taxon>Solirubrobacteraceae</taxon>
        <taxon>Solirubrobacter</taxon>
    </lineage>
</organism>
<dbReference type="CDD" id="cd07989">
    <property type="entry name" value="LPLAT_AGPAT-like"/>
    <property type="match status" value="1"/>
</dbReference>